<organism evidence="1 2">
    <name type="scientific">Hypoxylon rubiginosum</name>
    <dbReference type="NCBI Taxonomy" id="110542"/>
    <lineage>
        <taxon>Eukaryota</taxon>
        <taxon>Fungi</taxon>
        <taxon>Dikarya</taxon>
        <taxon>Ascomycota</taxon>
        <taxon>Pezizomycotina</taxon>
        <taxon>Sordariomycetes</taxon>
        <taxon>Xylariomycetidae</taxon>
        <taxon>Xylariales</taxon>
        <taxon>Hypoxylaceae</taxon>
        <taxon>Hypoxylon</taxon>
    </lineage>
</organism>
<proteinExistence type="predicted"/>
<dbReference type="EMBL" id="MU394282">
    <property type="protein sequence ID" value="KAI6092973.1"/>
    <property type="molecule type" value="Genomic_DNA"/>
</dbReference>
<evidence type="ECO:0000313" key="1">
    <source>
        <dbReference type="EMBL" id="KAI6092973.1"/>
    </source>
</evidence>
<reference evidence="1 2" key="1">
    <citation type="journal article" date="2022" name="New Phytol.">
        <title>Ecological generalism drives hyperdiversity of secondary metabolite gene clusters in xylarialean endophytes.</title>
        <authorList>
            <person name="Franco M.E.E."/>
            <person name="Wisecaver J.H."/>
            <person name="Arnold A.E."/>
            <person name="Ju Y.M."/>
            <person name="Slot J.C."/>
            <person name="Ahrendt S."/>
            <person name="Moore L.P."/>
            <person name="Eastman K.E."/>
            <person name="Scott K."/>
            <person name="Konkel Z."/>
            <person name="Mondo S.J."/>
            <person name="Kuo A."/>
            <person name="Hayes R.D."/>
            <person name="Haridas S."/>
            <person name="Andreopoulos B."/>
            <person name="Riley R."/>
            <person name="LaButti K."/>
            <person name="Pangilinan J."/>
            <person name="Lipzen A."/>
            <person name="Amirebrahimi M."/>
            <person name="Yan J."/>
            <person name="Adam C."/>
            <person name="Keymanesh K."/>
            <person name="Ng V."/>
            <person name="Louie K."/>
            <person name="Northen T."/>
            <person name="Drula E."/>
            <person name="Henrissat B."/>
            <person name="Hsieh H.M."/>
            <person name="Youens-Clark K."/>
            <person name="Lutzoni F."/>
            <person name="Miadlikowska J."/>
            <person name="Eastwood D.C."/>
            <person name="Hamelin R.C."/>
            <person name="Grigoriev I.V."/>
            <person name="U'Ren J.M."/>
        </authorList>
    </citation>
    <scope>NUCLEOTIDE SEQUENCE [LARGE SCALE GENOMIC DNA]</scope>
    <source>
        <strain evidence="1 2">ER1909</strain>
    </source>
</reference>
<protein>
    <submittedName>
        <fullName evidence="1">Cytochrome P450</fullName>
    </submittedName>
</protein>
<name>A0ACC0DK64_9PEZI</name>
<accession>A0ACC0DK64</accession>
<gene>
    <name evidence="1" type="ORF">F4821DRAFT_223662</name>
</gene>
<keyword evidence="2" id="KW-1185">Reference proteome</keyword>
<evidence type="ECO:0000313" key="2">
    <source>
        <dbReference type="Proteomes" id="UP001497680"/>
    </source>
</evidence>
<comment type="caution">
    <text evidence="1">The sequence shown here is derived from an EMBL/GenBank/DDBJ whole genome shotgun (WGS) entry which is preliminary data.</text>
</comment>
<sequence length="556" mass="64003">MASARRDIKLDTLQQKATRRFIFGMVVGDVLAFALLLDVFYLRPFYLRPWALSKWHIWLTIVLVLWGIYTHTWLQDADCYYSKMARHGCAPIPSFPNDPFGVWFLLDAARHIKSHTLLARWSGLLSSMGHTFRHRVFPNSGDIIETDEPDNVRAVLSTKFDDWVIPQLRIRAFIPVLGRHSIFTTNGDEWRHARATLRPAFVRDQVADLRCLDRHVNKLIAYIPCDGSSFDLQAMFSKLTTDTISDFMFGRSTDMLGSAPEDGLRFGSCFDVSMQKIANRARLGWLTMLFGDRELDECTSFMNAFVEKYIAEVRNEQDEKEKEDEEGDGKRYMFLNEFLRTGEPDEVIRDQLMSIFTAGRDTTTSVLSYLFFELSRRPDVVAEIQREVEDLNLVDAEQLPTWEQLRNMKYLNWAIKEALRLNPPVATNAREAVRDTVLPVGGGVDGKSPVFVTKGTNIRYIPWAIHRRKDIYGDDADDFRPGRWETLRPTFEYVPFNAGPRICVGQQFALTQIAFVTIRLLQAFKGIERKDDRPPIQKFGINTSMLYGCWVSMTPA</sequence>
<dbReference type="Proteomes" id="UP001497680">
    <property type="component" value="Unassembled WGS sequence"/>
</dbReference>